<dbReference type="GO" id="GO:0006261">
    <property type="term" value="P:DNA-templated DNA replication"/>
    <property type="evidence" value="ECO:0007669"/>
    <property type="project" value="TreeGrafter"/>
</dbReference>
<accession>A0A6J1DPY8</accession>
<organism evidence="2 3">
    <name type="scientific">Momordica charantia</name>
    <name type="common">Bitter gourd</name>
    <name type="synonym">Balsam pear</name>
    <dbReference type="NCBI Taxonomy" id="3673"/>
    <lineage>
        <taxon>Eukaryota</taxon>
        <taxon>Viridiplantae</taxon>
        <taxon>Streptophyta</taxon>
        <taxon>Embryophyta</taxon>
        <taxon>Tracheophyta</taxon>
        <taxon>Spermatophyta</taxon>
        <taxon>Magnoliopsida</taxon>
        <taxon>eudicotyledons</taxon>
        <taxon>Gunneridae</taxon>
        <taxon>Pentapetalae</taxon>
        <taxon>rosids</taxon>
        <taxon>fabids</taxon>
        <taxon>Cucurbitales</taxon>
        <taxon>Cucurbitaceae</taxon>
        <taxon>Momordiceae</taxon>
        <taxon>Momordica</taxon>
    </lineage>
</organism>
<keyword evidence="2" id="KW-1185">Reference proteome</keyword>
<evidence type="ECO:0000313" key="2">
    <source>
        <dbReference type="Proteomes" id="UP000504603"/>
    </source>
</evidence>
<dbReference type="PANTHER" id="PTHR14303:SF0">
    <property type="entry name" value="DNA POLYMERASE DELTA SUBUNIT 4"/>
    <property type="match status" value="1"/>
</dbReference>
<protein>
    <submittedName>
        <fullName evidence="3">DNA polymerase delta subunit 4</fullName>
    </submittedName>
</protein>
<proteinExistence type="predicted"/>
<dbReference type="KEGG" id="mcha:111023139"/>
<dbReference type="OrthoDB" id="337486at2759"/>
<name>A0A6J1DPY8_MOMCH</name>
<feature type="compositionally biased region" description="Low complexity" evidence="1">
    <location>
        <begin position="35"/>
        <end position="51"/>
    </location>
</feature>
<dbReference type="Proteomes" id="UP000504603">
    <property type="component" value="Unplaced"/>
</dbReference>
<dbReference type="RefSeq" id="XP_022156193.1">
    <property type="nucleotide sequence ID" value="XM_022300501.1"/>
</dbReference>
<gene>
    <name evidence="3" type="primary">LOC111023139</name>
</gene>
<dbReference type="PANTHER" id="PTHR14303">
    <property type="entry name" value="DNA POLYMERASE DELTA SUBUNIT 4"/>
    <property type="match status" value="1"/>
</dbReference>
<dbReference type="InterPro" id="IPR007218">
    <property type="entry name" value="DNA_pol_delta_4"/>
</dbReference>
<dbReference type="GO" id="GO:0000731">
    <property type="term" value="P:DNA synthesis involved in DNA repair"/>
    <property type="evidence" value="ECO:0007669"/>
    <property type="project" value="InterPro"/>
</dbReference>
<dbReference type="AlphaFoldDB" id="A0A6J1DPY8"/>
<evidence type="ECO:0000256" key="1">
    <source>
        <dbReference type="SAM" id="MobiDB-lite"/>
    </source>
</evidence>
<evidence type="ECO:0000313" key="3">
    <source>
        <dbReference type="RefSeq" id="XP_022156193.1"/>
    </source>
</evidence>
<dbReference type="GO" id="GO:0043625">
    <property type="term" value="C:delta DNA polymerase complex"/>
    <property type="evidence" value="ECO:0007669"/>
    <property type="project" value="TreeGrafter"/>
</dbReference>
<dbReference type="GO" id="GO:0003887">
    <property type="term" value="F:DNA-directed DNA polymerase activity"/>
    <property type="evidence" value="ECO:0007669"/>
    <property type="project" value="TreeGrafter"/>
</dbReference>
<reference evidence="3" key="1">
    <citation type="submission" date="2025-08" db="UniProtKB">
        <authorList>
            <consortium name="RefSeq"/>
        </authorList>
    </citation>
    <scope>IDENTIFICATION</scope>
    <source>
        <strain evidence="3">OHB3-1</strain>
    </source>
</reference>
<dbReference type="Pfam" id="PF04081">
    <property type="entry name" value="DNA_pol_delta_4"/>
    <property type="match status" value="1"/>
</dbReference>
<sequence>MATSARGGMKDFYKQTKKGGISKPKPKPSSRKTKSPANAAASASDAVHPPALVSSLDDYSESENMLRQFDMNSAYGPCLGMTRMERWERARKFGLNPPKDIETLLKAGEVQLECLWDGRV</sequence>
<feature type="compositionally biased region" description="Basic residues" evidence="1">
    <location>
        <begin position="24"/>
        <end position="34"/>
    </location>
</feature>
<dbReference type="GeneID" id="111023139"/>
<feature type="region of interest" description="Disordered" evidence="1">
    <location>
        <begin position="1"/>
        <end position="53"/>
    </location>
</feature>